<dbReference type="AlphaFoldDB" id="A0A450YFG8"/>
<evidence type="ECO:0000313" key="2">
    <source>
        <dbReference type="EMBL" id="VFK44416.1"/>
    </source>
</evidence>
<evidence type="ECO:0000313" key="1">
    <source>
        <dbReference type="EMBL" id="VFK40281.1"/>
    </source>
</evidence>
<dbReference type="EMBL" id="CAADFR010000057">
    <property type="protein sequence ID" value="VFK40281.1"/>
    <property type="molecule type" value="Genomic_DNA"/>
</dbReference>
<protein>
    <submittedName>
        <fullName evidence="1">Uncharacterized protein</fullName>
    </submittedName>
</protein>
<accession>A0A450YFG8</accession>
<dbReference type="SUPFAM" id="SSF102405">
    <property type="entry name" value="MCP/YpsA-like"/>
    <property type="match status" value="1"/>
</dbReference>
<sequence length="186" mass="21032">MTTVFISGSRKISRLNKEIKDRLKNLIIQEFEVVVGDANGADKAVQQFLLDESYPHVTVFCSGNACRNNLGNWKVSKIEVDPKLRGRAFYTKKDKEMAEIADYGFVLWDGKSPGSYSNIMELLKRNKKALVYYLPEKSFLTVSRLDDANGLLRKCDTVSQGEIRKKIKLPSLVKEIECMAQGALSF</sequence>
<reference evidence="1" key="1">
    <citation type="submission" date="2019-02" db="EMBL/GenBank/DDBJ databases">
        <authorList>
            <person name="Gruber-Vodicka R. H."/>
            <person name="Seah K. B. B."/>
        </authorList>
    </citation>
    <scope>NUCLEOTIDE SEQUENCE</scope>
    <source>
        <strain evidence="2">BECK_S1320</strain>
        <strain evidence="1">BECK_S1321</strain>
    </source>
</reference>
<organism evidence="1">
    <name type="scientific">Candidatus Kentrum sp. SD</name>
    <dbReference type="NCBI Taxonomy" id="2126332"/>
    <lineage>
        <taxon>Bacteria</taxon>
        <taxon>Pseudomonadati</taxon>
        <taxon>Pseudomonadota</taxon>
        <taxon>Gammaproteobacteria</taxon>
        <taxon>Candidatus Kentrum</taxon>
    </lineage>
</organism>
<proteinExistence type="predicted"/>
<dbReference type="EMBL" id="CAADFU010000037">
    <property type="protein sequence ID" value="VFK44416.1"/>
    <property type="molecule type" value="Genomic_DNA"/>
</dbReference>
<gene>
    <name evidence="2" type="ORF">BECKSD772E_GA0070983_103726</name>
    <name evidence="1" type="ORF">BECKSD772F_GA0070984_105716</name>
</gene>
<name>A0A450YFG8_9GAMM</name>